<sequence length="226" mass="25474">MITLLFLLCLGPSPYNNFVTQRQYSKAHSGREIDASQTERLGRLSITRFGLSLARSAQAEHDNASCFFARAAGFHRFIRDVTATALSQGERYEERPTRRRRGARANDRRTGCIFNDFSVNDGRGFDLCGEAPRRHQPVPVNNLRNGLTSADRRWLRLRRSLALLISTFPTKRERHREQKRTSHLSATGAPETRGLGSISPSHDRPAAPLRKPNLPPTAAHEFISSK</sequence>
<dbReference type="Proteomes" id="UP000299102">
    <property type="component" value="Unassembled WGS sequence"/>
</dbReference>
<accession>A0A4C1VVL4</accession>
<feature type="chain" id="PRO_5020023003" description="Secreted protein" evidence="2">
    <location>
        <begin position="18"/>
        <end position="226"/>
    </location>
</feature>
<feature type="signal peptide" evidence="2">
    <location>
        <begin position="1"/>
        <end position="17"/>
    </location>
</feature>
<evidence type="ECO:0008006" key="5">
    <source>
        <dbReference type="Google" id="ProtNLM"/>
    </source>
</evidence>
<protein>
    <recommendedName>
        <fullName evidence="5">Secreted protein</fullName>
    </recommendedName>
</protein>
<name>A0A4C1VVL4_EUMVA</name>
<dbReference type="OrthoDB" id="6931130at2759"/>
<gene>
    <name evidence="3" type="ORF">EVAR_31707_1</name>
</gene>
<reference evidence="3 4" key="1">
    <citation type="journal article" date="2019" name="Commun. Biol.">
        <title>The bagworm genome reveals a unique fibroin gene that provides high tensile strength.</title>
        <authorList>
            <person name="Kono N."/>
            <person name="Nakamura H."/>
            <person name="Ohtoshi R."/>
            <person name="Tomita M."/>
            <person name="Numata K."/>
            <person name="Arakawa K."/>
        </authorList>
    </citation>
    <scope>NUCLEOTIDE SEQUENCE [LARGE SCALE GENOMIC DNA]</scope>
</reference>
<feature type="region of interest" description="Disordered" evidence="1">
    <location>
        <begin position="171"/>
        <end position="226"/>
    </location>
</feature>
<dbReference type="EMBL" id="BGZK01000408">
    <property type="protein sequence ID" value="GBP41944.1"/>
    <property type="molecule type" value="Genomic_DNA"/>
</dbReference>
<dbReference type="AlphaFoldDB" id="A0A4C1VVL4"/>
<organism evidence="3 4">
    <name type="scientific">Eumeta variegata</name>
    <name type="common">Bagworm moth</name>
    <name type="synonym">Eumeta japonica</name>
    <dbReference type="NCBI Taxonomy" id="151549"/>
    <lineage>
        <taxon>Eukaryota</taxon>
        <taxon>Metazoa</taxon>
        <taxon>Ecdysozoa</taxon>
        <taxon>Arthropoda</taxon>
        <taxon>Hexapoda</taxon>
        <taxon>Insecta</taxon>
        <taxon>Pterygota</taxon>
        <taxon>Neoptera</taxon>
        <taxon>Endopterygota</taxon>
        <taxon>Lepidoptera</taxon>
        <taxon>Glossata</taxon>
        <taxon>Ditrysia</taxon>
        <taxon>Tineoidea</taxon>
        <taxon>Psychidae</taxon>
        <taxon>Oiketicinae</taxon>
        <taxon>Eumeta</taxon>
    </lineage>
</organism>
<evidence type="ECO:0000313" key="3">
    <source>
        <dbReference type="EMBL" id="GBP41944.1"/>
    </source>
</evidence>
<keyword evidence="4" id="KW-1185">Reference proteome</keyword>
<proteinExistence type="predicted"/>
<keyword evidence="2" id="KW-0732">Signal</keyword>
<evidence type="ECO:0000256" key="2">
    <source>
        <dbReference type="SAM" id="SignalP"/>
    </source>
</evidence>
<comment type="caution">
    <text evidence="3">The sequence shown here is derived from an EMBL/GenBank/DDBJ whole genome shotgun (WGS) entry which is preliminary data.</text>
</comment>
<evidence type="ECO:0000256" key="1">
    <source>
        <dbReference type="SAM" id="MobiDB-lite"/>
    </source>
</evidence>
<evidence type="ECO:0000313" key="4">
    <source>
        <dbReference type="Proteomes" id="UP000299102"/>
    </source>
</evidence>